<sequence>MSFLVATVRRRKQNSILRATETSCLRFESTRQNIDECIDISAKKKAYIDRGHLEISMYSLLYVRDILNLFDSYDLVTTTYGKRSTKSSMIDYLFYEDETNVKNINSRNE</sequence>
<dbReference type="GeneID" id="113218762"/>
<dbReference type="AlphaFoldDB" id="A0A7M7L1V1"/>
<name>A0A7M7L1V1_APIME</name>
<dbReference type="KEGG" id="ame:113218762"/>
<dbReference type="EnsemblMetazoa" id="XM_026440610">
    <property type="protein sequence ID" value="XP_026296395"/>
    <property type="gene ID" value="LOC113218762"/>
</dbReference>
<dbReference type="Proteomes" id="UP000005203">
    <property type="component" value="Linkage group LG5"/>
</dbReference>
<dbReference type="RefSeq" id="XP_026296395.1">
    <property type="nucleotide sequence ID" value="XM_026440610.1"/>
</dbReference>
<gene>
    <name evidence="3" type="primary">LOC113218762</name>
</gene>
<reference evidence="3" key="2">
    <citation type="submission" date="2025-04" db="UniProtKB">
        <authorList>
            <consortium name="RefSeq"/>
        </authorList>
    </citation>
    <scope>IDENTIFICATION</scope>
    <source>
        <strain evidence="3">DH4</strain>
        <tissue evidence="3">Whole body</tissue>
    </source>
</reference>
<protein>
    <submittedName>
        <fullName evidence="3">Uncharacterized protein LOC113218762</fullName>
    </submittedName>
</protein>
<evidence type="ECO:0000313" key="1">
    <source>
        <dbReference type="EnsemblMetazoa" id="XP_026296395"/>
    </source>
</evidence>
<accession>A0A8B8GXC9</accession>
<evidence type="ECO:0000313" key="2">
    <source>
        <dbReference type="Proteomes" id="UP000005203"/>
    </source>
</evidence>
<keyword evidence="2" id="KW-1185">Reference proteome</keyword>
<accession>A0A7M7L1V1</accession>
<proteinExistence type="predicted"/>
<evidence type="ECO:0000313" key="3">
    <source>
        <dbReference type="RefSeq" id="XP_026296395.1"/>
    </source>
</evidence>
<organism evidence="1">
    <name type="scientific">Apis mellifera</name>
    <name type="common">Honeybee</name>
    <dbReference type="NCBI Taxonomy" id="7460"/>
    <lineage>
        <taxon>Eukaryota</taxon>
        <taxon>Metazoa</taxon>
        <taxon>Ecdysozoa</taxon>
        <taxon>Arthropoda</taxon>
        <taxon>Hexapoda</taxon>
        <taxon>Insecta</taxon>
        <taxon>Pterygota</taxon>
        <taxon>Neoptera</taxon>
        <taxon>Endopterygota</taxon>
        <taxon>Hymenoptera</taxon>
        <taxon>Apocrita</taxon>
        <taxon>Aculeata</taxon>
        <taxon>Apoidea</taxon>
        <taxon>Anthophila</taxon>
        <taxon>Apidae</taxon>
        <taxon>Apis</taxon>
    </lineage>
</organism>
<reference evidence="1" key="1">
    <citation type="submission" date="2021-01" db="UniProtKB">
        <authorList>
            <consortium name="EnsemblMetazoa"/>
        </authorList>
    </citation>
    <scope>IDENTIFICATION</scope>
    <source>
        <strain evidence="1">DH4</strain>
    </source>
</reference>